<dbReference type="EMBL" id="BAABME010014369">
    <property type="protein sequence ID" value="GAA0187115.1"/>
    <property type="molecule type" value="Genomic_DNA"/>
</dbReference>
<evidence type="ECO:0000259" key="7">
    <source>
        <dbReference type="PROSITE" id="PS50118"/>
    </source>
</evidence>
<feature type="DNA-binding region" description="HMG box" evidence="5">
    <location>
        <begin position="36"/>
        <end position="105"/>
    </location>
</feature>
<keyword evidence="4 5" id="KW-0539">Nucleus</keyword>
<protein>
    <recommendedName>
        <fullName evidence="7">HMG box domain-containing protein</fullName>
    </recommendedName>
</protein>
<evidence type="ECO:0000313" key="8">
    <source>
        <dbReference type="EMBL" id="GAA0187115.1"/>
    </source>
</evidence>
<dbReference type="InterPro" id="IPR009071">
    <property type="entry name" value="HMG_box_dom"/>
</dbReference>
<feature type="compositionally biased region" description="Acidic residues" evidence="6">
    <location>
        <begin position="125"/>
        <end position="141"/>
    </location>
</feature>
<name>A0AAV3S2H1_LITER</name>
<sequence length="141" mass="15555">MAGAKANARGHDSKLAVTNKPMKGRKAKAVKDPNKPKRPPSAFFVFMEGFRPEFKAEHPDNKSVAVVGKAGGEKWKSLSDTEKAPFIAIADERKADYEKIIRAYNRKLAGEAEEEESDKSKSEVNDNEDDDVSGEEDEDDA</sequence>
<comment type="similarity">
    <text evidence="2">Belongs to the HMGB family.</text>
</comment>
<dbReference type="GO" id="GO:0003677">
    <property type="term" value="F:DNA binding"/>
    <property type="evidence" value="ECO:0007669"/>
    <property type="project" value="UniProtKB-UniRule"/>
</dbReference>
<feature type="region of interest" description="Disordered" evidence="6">
    <location>
        <begin position="1"/>
        <end position="40"/>
    </location>
</feature>
<evidence type="ECO:0000256" key="6">
    <source>
        <dbReference type="SAM" id="MobiDB-lite"/>
    </source>
</evidence>
<dbReference type="Pfam" id="PF00505">
    <property type="entry name" value="HMG_box"/>
    <property type="match status" value="1"/>
</dbReference>
<evidence type="ECO:0000256" key="4">
    <source>
        <dbReference type="ARBA" id="ARBA00023242"/>
    </source>
</evidence>
<dbReference type="PANTHER" id="PTHR46261:SF18">
    <property type="entry name" value="DNA-BINDING PROTEIN MNB1B"/>
    <property type="match status" value="1"/>
</dbReference>
<dbReference type="CDD" id="cd22005">
    <property type="entry name" value="HMG-box_AtHMGB1-like"/>
    <property type="match status" value="1"/>
</dbReference>
<dbReference type="PROSITE" id="PS50118">
    <property type="entry name" value="HMG_BOX_2"/>
    <property type="match status" value="1"/>
</dbReference>
<accession>A0AAV3S2H1</accession>
<dbReference type="GO" id="GO:0030527">
    <property type="term" value="F:structural constituent of chromatin"/>
    <property type="evidence" value="ECO:0007669"/>
    <property type="project" value="UniProtKB-ARBA"/>
</dbReference>
<keyword evidence="3 5" id="KW-0238">DNA-binding</keyword>
<evidence type="ECO:0000256" key="3">
    <source>
        <dbReference type="ARBA" id="ARBA00023125"/>
    </source>
</evidence>
<comment type="subcellular location">
    <subcellularLocation>
        <location evidence="1">Nucleus</location>
    </subcellularLocation>
</comment>
<dbReference type="Proteomes" id="UP001454036">
    <property type="component" value="Unassembled WGS sequence"/>
</dbReference>
<evidence type="ECO:0000313" key="9">
    <source>
        <dbReference type="Proteomes" id="UP001454036"/>
    </source>
</evidence>
<dbReference type="Gene3D" id="1.10.30.10">
    <property type="entry name" value="High mobility group box domain"/>
    <property type="match status" value="1"/>
</dbReference>
<dbReference type="SMART" id="SM00398">
    <property type="entry name" value="HMG"/>
    <property type="match status" value="1"/>
</dbReference>
<feature type="domain" description="HMG box" evidence="7">
    <location>
        <begin position="36"/>
        <end position="105"/>
    </location>
</feature>
<keyword evidence="9" id="KW-1185">Reference proteome</keyword>
<dbReference type="AlphaFoldDB" id="A0AAV3S2H1"/>
<dbReference type="GO" id="GO:0000785">
    <property type="term" value="C:chromatin"/>
    <property type="evidence" value="ECO:0007669"/>
    <property type="project" value="UniProtKB-ARBA"/>
</dbReference>
<dbReference type="GO" id="GO:0003682">
    <property type="term" value="F:chromatin binding"/>
    <property type="evidence" value="ECO:0007669"/>
    <property type="project" value="UniProtKB-ARBA"/>
</dbReference>
<organism evidence="8 9">
    <name type="scientific">Lithospermum erythrorhizon</name>
    <name type="common">Purple gromwell</name>
    <name type="synonym">Lithospermum officinale var. erythrorhizon</name>
    <dbReference type="NCBI Taxonomy" id="34254"/>
    <lineage>
        <taxon>Eukaryota</taxon>
        <taxon>Viridiplantae</taxon>
        <taxon>Streptophyta</taxon>
        <taxon>Embryophyta</taxon>
        <taxon>Tracheophyta</taxon>
        <taxon>Spermatophyta</taxon>
        <taxon>Magnoliopsida</taxon>
        <taxon>eudicotyledons</taxon>
        <taxon>Gunneridae</taxon>
        <taxon>Pentapetalae</taxon>
        <taxon>asterids</taxon>
        <taxon>lamiids</taxon>
        <taxon>Boraginales</taxon>
        <taxon>Boraginaceae</taxon>
        <taxon>Boraginoideae</taxon>
        <taxon>Lithospermeae</taxon>
        <taxon>Lithospermum</taxon>
    </lineage>
</organism>
<dbReference type="PANTHER" id="PTHR46261">
    <property type="entry name" value="HIGH MOBILITY GROUP B PROTEIN 4-RELATED"/>
    <property type="match status" value="1"/>
</dbReference>
<gene>
    <name evidence="8" type="ORF">LIER_34403</name>
</gene>
<proteinExistence type="inferred from homology"/>
<evidence type="ECO:0000256" key="1">
    <source>
        <dbReference type="ARBA" id="ARBA00004123"/>
    </source>
</evidence>
<dbReference type="SUPFAM" id="SSF47095">
    <property type="entry name" value="HMG-box"/>
    <property type="match status" value="1"/>
</dbReference>
<dbReference type="InterPro" id="IPR036910">
    <property type="entry name" value="HMG_box_dom_sf"/>
</dbReference>
<dbReference type="InterPro" id="IPR031061">
    <property type="entry name" value="HMGB_plant"/>
</dbReference>
<evidence type="ECO:0000256" key="5">
    <source>
        <dbReference type="PROSITE-ProRule" id="PRU00267"/>
    </source>
</evidence>
<reference evidence="8 9" key="1">
    <citation type="submission" date="2024-01" db="EMBL/GenBank/DDBJ databases">
        <title>The complete chloroplast genome sequence of Lithospermum erythrorhizon: insights into the phylogenetic relationship among Boraginaceae species and the maternal lineages of purple gromwells.</title>
        <authorList>
            <person name="Okada T."/>
            <person name="Watanabe K."/>
        </authorList>
    </citation>
    <scope>NUCLEOTIDE SEQUENCE [LARGE SCALE GENOMIC DNA]</scope>
</reference>
<feature type="region of interest" description="Disordered" evidence="6">
    <location>
        <begin position="106"/>
        <end position="141"/>
    </location>
</feature>
<comment type="caution">
    <text evidence="8">The sequence shown here is derived from an EMBL/GenBank/DDBJ whole genome shotgun (WGS) entry which is preliminary data.</text>
</comment>
<dbReference type="GO" id="GO:0005634">
    <property type="term" value="C:nucleus"/>
    <property type="evidence" value="ECO:0007669"/>
    <property type="project" value="UniProtKB-SubCell"/>
</dbReference>
<dbReference type="GO" id="GO:0006325">
    <property type="term" value="P:chromatin organization"/>
    <property type="evidence" value="ECO:0007669"/>
    <property type="project" value="UniProtKB-ARBA"/>
</dbReference>
<evidence type="ECO:0000256" key="2">
    <source>
        <dbReference type="ARBA" id="ARBA00008774"/>
    </source>
</evidence>